<organism evidence="1 2">
    <name type="scientific">Streptomyces sparsogenes DSM 40356</name>
    <dbReference type="NCBI Taxonomy" id="1331668"/>
    <lineage>
        <taxon>Bacteria</taxon>
        <taxon>Bacillati</taxon>
        <taxon>Actinomycetota</taxon>
        <taxon>Actinomycetes</taxon>
        <taxon>Kitasatosporales</taxon>
        <taxon>Streptomycetaceae</taxon>
        <taxon>Streptomyces</taxon>
    </lineage>
</organism>
<name>A0A1R1S7Q9_9ACTN</name>
<sequence length="127" mass="13887">MIWPDVEVELIAWLDSQVDAHFTAELPANLLDVLPVGQVQRVGGSDDSFRLDRALVDVDAYAATRGGASLLARETRDALVMRLPGTKTPAAVFGRVSTVSAPSWRPYENTGLRRCGATYEIFFHPVS</sequence>
<dbReference type="STRING" id="67365.GCA_001704635_01775"/>
<dbReference type="RefSeq" id="WP_065966626.1">
    <property type="nucleotide sequence ID" value="NZ_ASQP01000469.1"/>
</dbReference>
<reference evidence="1 2" key="1">
    <citation type="submission" date="2013-05" db="EMBL/GenBank/DDBJ databases">
        <title>Genome sequence of Streptomyces sparsogenes DSM 40356.</title>
        <authorList>
            <person name="Coyne S."/>
            <person name="Seebeck F.P."/>
        </authorList>
    </citation>
    <scope>NUCLEOTIDE SEQUENCE [LARGE SCALE GENOMIC DNA]</scope>
    <source>
        <strain evidence="1 2">DSM 40356</strain>
    </source>
</reference>
<keyword evidence="2" id="KW-1185">Reference proteome</keyword>
<accession>A0A1R1S7Q9</accession>
<dbReference type="Proteomes" id="UP000186168">
    <property type="component" value="Unassembled WGS sequence"/>
</dbReference>
<proteinExistence type="predicted"/>
<dbReference type="EMBL" id="ASQP01000469">
    <property type="protein sequence ID" value="OMI34371.1"/>
    <property type="molecule type" value="Genomic_DNA"/>
</dbReference>
<evidence type="ECO:0000313" key="2">
    <source>
        <dbReference type="Proteomes" id="UP000186168"/>
    </source>
</evidence>
<comment type="caution">
    <text evidence="1">The sequence shown here is derived from an EMBL/GenBank/DDBJ whole genome shotgun (WGS) entry which is preliminary data.</text>
</comment>
<dbReference type="GeneID" id="96746708"/>
<protein>
    <recommendedName>
        <fullName evidence="3">DUF3168 domain-containing protein</fullName>
    </recommendedName>
</protein>
<evidence type="ECO:0008006" key="3">
    <source>
        <dbReference type="Google" id="ProtNLM"/>
    </source>
</evidence>
<evidence type="ECO:0000313" key="1">
    <source>
        <dbReference type="EMBL" id="OMI34371.1"/>
    </source>
</evidence>
<dbReference type="AlphaFoldDB" id="A0A1R1S7Q9"/>
<gene>
    <name evidence="1" type="ORF">SPAR_36346</name>
</gene>